<evidence type="ECO:0000313" key="1">
    <source>
        <dbReference type="EMBL" id="OIQ65389.1"/>
    </source>
</evidence>
<accession>A0A1J5PPA6</accession>
<organism evidence="1">
    <name type="scientific">mine drainage metagenome</name>
    <dbReference type="NCBI Taxonomy" id="410659"/>
    <lineage>
        <taxon>unclassified sequences</taxon>
        <taxon>metagenomes</taxon>
        <taxon>ecological metagenomes</taxon>
    </lineage>
</organism>
<sequence length="43" mass="4731">MGDGGVDVIECFGDTEVHHSDFATWCDHHVAWLDVSVNDAVLM</sequence>
<comment type="caution">
    <text evidence="1">The sequence shown here is derived from an EMBL/GenBank/DDBJ whole genome shotgun (WGS) entry which is preliminary data.</text>
</comment>
<reference evidence="1" key="1">
    <citation type="submission" date="2016-10" db="EMBL/GenBank/DDBJ databases">
        <title>Sequence of Gallionella enrichment culture.</title>
        <authorList>
            <person name="Poehlein A."/>
            <person name="Muehling M."/>
            <person name="Daniel R."/>
        </authorList>
    </citation>
    <scope>NUCLEOTIDE SEQUENCE</scope>
</reference>
<dbReference type="EMBL" id="MLJW01007366">
    <property type="protein sequence ID" value="OIQ65389.1"/>
    <property type="molecule type" value="Genomic_DNA"/>
</dbReference>
<proteinExistence type="predicted"/>
<gene>
    <name evidence="1" type="ORF">GALL_530540</name>
</gene>
<name>A0A1J5PPA6_9ZZZZ</name>
<dbReference type="AlphaFoldDB" id="A0A1J5PPA6"/>
<protein>
    <submittedName>
        <fullName evidence="1">Uncharacterized protein</fullName>
    </submittedName>
</protein>